<sequence>MGDFRRAFRLAQLESTLLLEKTHIDLNDLRISCSYGIPDVLRPLCWRLLLNYLPLERHSWPIYLHKQRENYDRLVDDVIVHPGVSSCTTDCANVNDHPLNESPQSEWKNYFKDNEVLIQIDKDVRRLCPEIDFFQRFTTYPHRSAAKMNLSQRIRQETLPSETYESNKFTSTASPVRDWHCR</sequence>
<reference evidence="5" key="1">
    <citation type="submission" date="2017-02" db="UniProtKB">
        <authorList>
            <consortium name="WormBaseParasite"/>
        </authorList>
    </citation>
    <scope>IDENTIFICATION</scope>
</reference>
<organism evidence="3 5">
    <name type="scientific">Dracunculus medinensis</name>
    <name type="common">Guinea worm</name>
    <dbReference type="NCBI Taxonomy" id="318479"/>
    <lineage>
        <taxon>Eukaryota</taxon>
        <taxon>Metazoa</taxon>
        <taxon>Ecdysozoa</taxon>
        <taxon>Nematoda</taxon>
        <taxon>Chromadorea</taxon>
        <taxon>Rhabditida</taxon>
        <taxon>Spirurina</taxon>
        <taxon>Dracunculoidea</taxon>
        <taxon>Dracunculidae</taxon>
        <taxon>Dracunculus</taxon>
    </lineage>
</organism>
<evidence type="ECO:0000313" key="3">
    <source>
        <dbReference type="Proteomes" id="UP000038040"/>
    </source>
</evidence>
<evidence type="ECO:0000259" key="1">
    <source>
        <dbReference type="PROSITE" id="PS50086"/>
    </source>
</evidence>
<dbReference type="OrthoDB" id="10263206at2759"/>
<dbReference type="WBParaSite" id="DME_0000832101-mRNA-1">
    <property type="protein sequence ID" value="DME_0000832101-mRNA-1"/>
    <property type="gene ID" value="DME_0000832101"/>
</dbReference>
<accession>A0A0N4UKP5</accession>
<dbReference type="STRING" id="318479.A0A0N4UKP5"/>
<feature type="domain" description="Rab-GAP TBC" evidence="1">
    <location>
        <begin position="36"/>
        <end position="182"/>
    </location>
</feature>
<name>A0A0N4UKP5_DRAME</name>
<gene>
    <name evidence="2" type="ORF">DME_LOCUS10338</name>
</gene>
<dbReference type="EMBL" id="UYYG01001212">
    <property type="protein sequence ID" value="VDN60365.1"/>
    <property type="molecule type" value="Genomic_DNA"/>
</dbReference>
<dbReference type="AlphaFoldDB" id="A0A0N4UKP5"/>
<dbReference type="Gene3D" id="1.10.10.750">
    <property type="entry name" value="Ypt/Rab-GAP domain of gyp1p, domain 1"/>
    <property type="match status" value="1"/>
</dbReference>
<dbReference type="Proteomes" id="UP000274756">
    <property type="component" value="Unassembled WGS sequence"/>
</dbReference>
<reference evidence="2 4" key="2">
    <citation type="submission" date="2018-11" db="EMBL/GenBank/DDBJ databases">
        <authorList>
            <consortium name="Pathogen Informatics"/>
        </authorList>
    </citation>
    <scope>NUCLEOTIDE SEQUENCE [LARGE SCALE GENOMIC DNA]</scope>
</reference>
<evidence type="ECO:0000313" key="4">
    <source>
        <dbReference type="Proteomes" id="UP000274756"/>
    </source>
</evidence>
<dbReference type="InterPro" id="IPR000195">
    <property type="entry name" value="Rab-GAP-TBC_dom"/>
</dbReference>
<keyword evidence="4" id="KW-1185">Reference proteome</keyword>
<protein>
    <submittedName>
        <fullName evidence="5">Rab-GAP TBC domain-containing protein</fullName>
    </submittedName>
</protein>
<evidence type="ECO:0000313" key="2">
    <source>
        <dbReference type="EMBL" id="VDN60365.1"/>
    </source>
</evidence>
<dbReference type="PROSITE" id="PS50086">
    <property type="entry name" value="TBC_RABGAP"/>
    <property type="match status" value="1"/>
</dbReference>
<proteinExistence type="predicted"/>
<evidence type="ECO:0000313" key="5">
    <source>
        <dbReference type="WBParaSite" id="DME_0000832101-mRNA-1"/>
    </source>
</evidence>
<dbReference type="SUPFAM" id="SSF47923">
    <property type="entry name" value="Ypt/Rab-GAP domain of gyp1p"/>
    <property type="match status" value="1"/>
</dbReference>
<dbReference type="InterPro" id="IPR035969">
    <property type="entry name" value="Rab-GAP_TBC_sf"/>
</dbReference>
<dbReference type="Proteomes" id="UP000038040">
    <property type="component" value="Unplaced"/>
</dbReference>